<feature type="compositionally biased region" description="Polar residues" evidence="1">
    <location>
        <begin position="1"/>
        <end position="11"/>
    </location>
</feature>
<sequence length="369" mass="37339">MAEPSRLTTTPEAAVPDAATPRGNSRQDLAPLAFPVPSIAAGTATAYYVSPSGSDAHAGTSAGAPFATIQKAMDVAPTGAVVNLAAGTYRQDVVTRRAGVTLTGPSNAVVKGAGGPRIIQDSTTLSGFTVDGPHGSSTDVSGYRLKLIHVMSTTPDNGVGALRVTGMTLKNAADECLRLRYLVTGAEVNDNTISTCGVADFKFAGGGRYGEGVYLGTAPAQQGANGAPDAAADVSRNNRIHHNTIDTQGNDCADVKENSTNNYVEYNDCTGQRDAGSGGLDARGSGNVFRRSTVYGNVGAGVRLGGDTATDGIGTSVYGNTVTGNAGGGVKFMRTPQGPVCTNTMSGNTGGDAVGTYASEYDPTGACPR</sequence>
<proteinExistence type="predicted"/>
<feature type="domain" description="DUF1565" evidence="2">
    <location>
        <begin position="52"/>
        <end position="250"/>
    </location>
</feature>
<evidence type="ECO:0000313" key="4">
    <source>
        <dbReference type="Proteomes" id="UP000515307"/>
    </source>
</evidence>
<evidence type="ECO:0000256" key="1">
    <source>
        <dbReference type="SAM" id="MobiDB-lite"/>
    </source>
</evidence>
<dbReference type="SUPFAM" id="SSF51126">
    <property type="entry name" value="Pectin lyase-like"/>
    <property type="match status" value="1"/>
</dbReference>
<accession>A0A7G7BW38</accession>
<organism evidence="3 4">
    <name type="scientific">Streptomyces finlayi</name>
    <dbReference type="NCBI Taxonomy" id="67296"/>
    <lineage>
        <taxon>Bacteria</taxon>
        <taxon>Bacillati</taxon>
        <taxon>Actinomycetota</taxon>
        <taxon>Actinomycetes</taxon>
        <taxon>Kitasatosporales</taxon>
        <taxon>Streptomycetaceae</taxon>
        <taxon>Streptomyces</taxon>
    </lineage>
</organism>
<protein>
    <submittedName>
        <fullName evidence="3">DUF1565 domain-containing protein</fullName>
    </submittedName>
</protein>
<name>A0A7G7BW38_9ACTN</name>
<evidence type="ECO:0000259" key="2">
    <source>
        <dbReference type="Pfam" id="PF07602"/>
    </source>
</evidence>
<dbReference type="Gene3D" id="2.160.20.10">
    <property type="entry name" value="Single-stranded right-handed beta-helix, Pectin lyase-like"/>
    <property type="match status" value="1"/>
</dbReference>
<dbReference type="InterPro" id="IPR011459">
    <property type="entry name" value="DUF1565"/>
</dbReference>
<keyword evidence="4" id="KW-1185">Reference proteome</keyword>
<dbReference type="SMART" id="SM00710">
    <property type="entry name" value="PbH1"/>
    <property type="match status" value="5"/>
</dbReference>
<dbReference type="AlphaFoldDB" id="A0A7G7BW38"/>
<dbReference type="EMBL" id="CP045702">
    <property type="protein sequence ID" value="QNE79553.1"/>
    <property type="molecule type" value="Genomic_DNA"/>
</dbReference>
<dbReference type="InterPro" id="IPR012334">
    <property type="entry name" value="Pectin_lyas_fold"/>
</dbReference>
<reference evidence="4" key="1">
    <citation type="submission" date="2019-10" db="EMBL/GenBank/DDBJ databases">
        <title>Antimicrobial potential of Antarctic Bacteria.</title>
        <authorList>
            <person name="Benaud N."/>
            <person name="Edwards R.J."/>
            <person name="Ferrari B.C."/>
        </authorList>
    </citation>
    <scope>NUCLEOTIDE SEQUENCE [LARGE SCALE GENOMIC DNA]</scope>
    <source>
        <strain evidence="4">NBSH44</strain>
    </source>
</reference>
<dbReference type="Pfam" id="PF07602">
    <property type="entry name" value="DUF1565"/>
    <property type="match status" value="1"/>
</dbReference>
<dbReference type="Proteomes" id="UP000515307">
    <property type="component" value="Chromosome"/>
</dbReference>
<feature type="region of interest" description="Disordered" evidence="1">
    <location>
        <begin position="1"/>
        <end position="29"/>
    </location>
</feature>
<gene>
    <name evidence="3" type="ORF">F0344_33600</name>
</gene>
<evidence type="ECO:0000313" key="3">
    <source>
        <dbReference type="EMBL" id="QNE79553.1"/>
    </source>
</evidence>
<dbReference type="InterPro" id="IPR006626">
    <property type="entry name" value="PbH1"/>
</dbReference>
<dbReference type="KEGG" id="sfiy:F0344_33600"/>
<dbReference type="InterPro" id="IPR011050">
    <property type="entry name" value="Pectin_lyase_fold/virulence"/>
</dbReference>